<evidence type="ECO:0000313" key="3">
    <source>
        <dbReference type="Proteomes" id="UP001283212"/>
    </source>
</evidence>
<protein>
    <submittedName>
        <fullName evidence="2">Uncharacterized protein</fullName>
    </submittedName>
</protein>
<name>A0AAE4MEW1_9EURY</name>
<gene>
    <name evidence="2" type="ORF">McpCs1_04460</name>
</gene>
<feature type="region of interest" description="Disordered" evidence="1">
    <location>
        <begin position="423"/>
        <end position="445"/>
    </location>
</feature>
<comment type="caution">
    <text evidence="2">The sequence shown here is derived from an EMBL/GenBank/DDBJ whole genome shotgun (WGS) entry which is preliminary data.</text>
</comment>
<keyword evidence="3" id="KW-1185">Reference proteome</keyword>
<evidence type="ECO:0000313" key="2">
    <source>
        <dbReference type="EMBL" id="MDV0443079.1"/>
    </source>
</evidence>
<proteinExistence type="predicted"/>
<reference evidence="2 3" key="1">
    <citation type="submission" date="2023-06" db="EMBL/GenBank/DDBJ databases">
        <title>Genome sequence of Methancorpusculaceae sp. Cs1.</title>
        <authorList>
            <person name="Protasov E."/>
            <person name="Platt K."/>
            <person name="Poehlein A."/>
            <person name="Daniel R."/>
            <person name="Brune A."/>
        </authorList>
    </citation>
    <scope>NUCLEOTIDE SEQUENCE [LARGE SCALE GENOMIC DNA]</scope>
    <source>
        <strain evidence="2 3">Cs1</strain>
    </source>
</reference>
<feature type="compositionally biased region" description="Basic and acidic residues" evidence="1">
    <location>
        <begin position="13"/>
        <end position="23"/>
    </location>
</feature>
<dbReference type="Proteomes" id="UP001283212">
    <property type="component" value="Unassembled WGS sequence"/>
</dbReference>
<feature type="compositionally biased region" description="Basic and acidic residues" evidence="1">
    <location>
        <begin position="423"/>
        <end position="438"/>
    </location>
</feature>
<dbReference type="AlphaFoldDB" id="A0AAE4MEW1"/>
<accession>A0AAE4MEW1</accession>
<organism evidence="2 3">
    <name type="scientific">Methanorbis rubei</name>
    <dbReference type="NCBI Taxonomy" id="3028300"/>
    <lineage>
        <taxon>Archaea</taxon>
        <taxon>Methanobacteriati</taxon>
        <taxon>Methanobacteriota</taxon>
        <taxon>Stenosarchaea group</taxon>
        <taxon>Methanomicrobia</taxon>
        <taxon>Methanomicrobiales</taxon>
        <taxon>Methanocorpusculaceae</taxon>
        <taxon>Methanorbis</taxon>
    </lineage>
</organism>
<evidence type="ECO:0000256" key="1">
    <source>
        <dbReference type="SAM" id="MobiDB-lite"/>
    </source>
</evidence>
<sequence length="445" mass="50344">MFDQLMKGMSPEGEEKTKEEKPKKSEFEGFTECLLFSETTKITVDEEGVLISAVLDQLPIPYDEIISFVFTNYRLEIVTVHGTITISRMGQSGQWLYDHLYAAYNAAVLKALLVEGSHEAEVRGVFEAEENGEIIRGEAFFRLYKDCVCILPADDHGRRLPLCFVSGMEKDRLRVTLSLATGERYMFSMMGSETDFFIEKLAAALRSLRERSMKQLRDMDDSLGSMQASIAAKLMPEGVHAAVEKLSLAVPTLMTTFEHLIQESRISDSYQVLKSLCGNDRLFLGIKSSTKEEKTQSMLTELSAGEKVVGQLIWLIGVSRSGTRAAVELALPGNEAAATYLYDVQGEPERFAMMLNRGMEATKFQRELFTLSNEELVKSGHRTEAMLIHRTPSLQLMRKCFVGRVIHSSQDKWKKEMEKYFSSVREDETQEREGKGEQQTRFCTN</sequence>
<dbReference type="RefSeq" id="WP_338095615.1">
    <property type="nucleotide sequence ID" value="NZ_JAWDKB010000002.1"/>
</dbReference>
<feature type="region of interest" description="Disordered" evidence="1">
    <location>
        <begin position="1"/>
        <end position="23"/>
    </location>
</feature>
<dbReference type="EMBL" id="JAWDKB010000002">
    <property type="protein sequence ID" value="MDV0443079.1"/>
    <property type="molecule type" value="Genomic_DNA"/>
</dbReference>